<dbReference type="RefSeq" id="WP_189489147.1">
    <property type="nucleotide sequence ID" value="NZ_BMZO01000004.1"/>
</dbReference>
<evidence type="ECO:0000313" key="11">
    <source>
        <dbReference type="EMBL" id="GHC68515.1"/>
    </source>
</evidence>
<evidence type="ECO:0000256" key="2">
    <source>
        <dbReference type="ARBA" id="ARBA00010072"/>
    </source>
</evidence>
<proteinExistence type="inferred from homology"/>
<accession>A0A8J3DMS2</accession>
<feature type="transmembrane region" description="Helical" evidence="9">
    <location>
        <begin position="265"/>
        <end position="288"/>
    </location>
</feature>
<dbReference type="SUPFAM" id="SSF161098">
    <property type="entry name" value="MetI-like"/>
    <property type="match status" value="2"/>
</dbReference>
<dbReference type="GO" id="GO:0043190">
    <property type="term" value="C:ATP-binding cassette (ABC) transporter complex"/>
    <property type="evidence" value="ECO:0007669"/>
    <property type="project" value="InterPro"/>
</dbReference>
<evidence type="ECO:0000313" key="12">
    <source>
        <dbReference type="Proteomes" id="UP000641137"/>
    </source>
</evidence>
<feature type="transmembrane region" description="Helical" evidence="9">
    <location>
        <begin position="225"/>
        <end position="245"/>
    </location>
</feature>
<dbReference type="Proteomes" id="UP000641137">
    <property type="component" value="Unassembled WGS sequence"/>
</dbReference>
<sequence length="396" mass="43617">MSATSVALGASPQRSFSFYDPRVRSVIVQAVVLIALILFIYWVVGNTMDNLRRANIASGFAFLNGRAGFDVSQSFVPYSSNSTYWDALKVGFLNTLLVAIMGIVTATILGFIVGIARLSKNWLIRKIAMVYVEVFRNIPPLLVIFFWYFGVLAVLPSARESLELPFSSYINSRGMFMPKPIFAEGAWLIGAAFIAALIAAFLLSRWSRARQARTGQTFPLIRFNLALIFGLPILAYFLSGQPISFNYPEQGRFNLTGGMQLLPEFLALYLALSFYTASFIAEIVRGGILGVPKGQSEASYALGLRPRQALRLVVVPQAMRIVIPPLSSQFLNLTKNSSLAIAIGYPDIVSVGGTILNQSGQAIEVVAIWMLIFVGLSFLTSMLMNWFNAKMALVER</sequence>
<dbReference type="InterPro" id="IPR035906">
    <property type="entry name" value="MetI-like_sf"/>
</dbReference>
<comment type="similarity">
    <text evidence="2">Belongs to the binding-protein-dependent transport system permease family. HisMQ subfamily.</text>
</comment>
<gene>
    <name evidence="11" type="primary">aapQ</name>
    <name evidence="11" type="ORF">GCM10010136_13300</name>
</gene>
<dbReference type="NCBIfam" id="TIGR01726">
    <property type="entry name" value="HEQRo_perm_3TM"/>
    <property type="match status" value="1"/>
</dbReference>
<feature type="transmembrane region" description="Helical" evidence="9">
    <location>
        <begin position="185"/>
        <end position="204"/>
    </location>
</feature>
<feature type="domain" description="ABC transmembrane type-1" evidence="10">
    <location>
        <begin position="92"/>
        <end position="384"/>
    </location>
</feature>
<keyword evidence="5 9" id="KW-0812">Transmembrane</keyword>
<evidence type="ECO:0000256" key="6">
    <source>
        <dbReference type="ARBA" id="ARBA00022970"/>
    </source>
</evidence>
<dbReference type="Pfam" id="PF00528">
    <property type="entry name" value="BPD_transp_1"/>
    <property type="match status" value="1"/>
</dbReference>
<dbReference type="GO" id="GO:0022857">
    <property type="term" value="F:transmembrane transporter activity"/>
    <property type="evidence" value="ECO:0007669"/>
    <property type="project" value="InterPro"/>
</dbReference>
<keyword evidence="12" id="KW-1185">Reference proteome</keyword>
<evidence type="ECO:0000256" key="7">
    <source>
        <dbReference type="ARBA" id="ARBA00022989"/>
    </source>
</evidence>
<dbReference type="CDD" id="cd06261">
    <property type="entry name" value="TM_PBP2"/>
    <property type="match status" value="1"/>
</dbReference>
<feature type="transmembrane region" description="Helical" evidence="9">
    <location>
        <begin position="366"/>
        <end position="387"/>
    </location>
</feature>
<dbReference type="EMBL" id="BMZO01000004">
    <property type="protein sequence ID" value="GHC68515.1"/>
    <property type="molecule type" value="Genomic_DNA"/>
</dbReference>
<keyword evidence="6" id="KW-0029">Amino-acid transport</keyword>
<evidence type="ECO:0000259" key="10">
    <source>
        <dbReference type="PROSITE" id="PS50928"/>
    </source>
</evidence>
<dbReference type="InterPro" id="IPR010065">
    <property type="entry name" value="AA_ABC_transptr_permease_3TM"/>
</dbReference>
<dbReference type="PANTHER" id="PTHR30614:SF37">
    <property type="entry name" value="AMINO-ACID ABC TRANSPORTER PERMEASE PROTEIN YHDX-RELATED"/>
    <property type="match status" value="1"/>
</dbReference>
<reference evidence="11" key="2">
    <citation type="submission" date="2020-09" db="EMBL/GenBank/DDBJ databases">
        <authorList>
            <person name="Sun Q."/>
            <person name="Kim S."/>
        </authorList>
    </citation>
    <scope>NUCLEOTIDE SEQUENCE</scope>
    <source>
        <strain evidence="11">KCTC 42097</strain>
    </source>
</reference>
<reference evidence="11" key="1">
    <citation type="journal article" date="2014" name="Int. J. Syst. Evol. Microbiol.">
        <title>Complete genome sequence of Corynebacterium casei LMG S-19264T (=DSM 44701T), isolated from a smear-ripened cheese.</title>
        <authorList>
            <consortium name="US DOE Joint Genome Institute (JGI-PGF)"/>
            <person name="Walter F."/>
            <person name="Albersmeier A."/>
            <person name="Kalinowski J."/>
            <person name="Ruckert C."/>
        </authorList>
    </citation>
    <scope>NUCLEOTIDE SEQUENCE</scope>
    <source>
        <strain evidence="11">KCTC 42097</strain>
    </source>
</reference>
<keyword evidence="3 9" id="KW-0813">Transport</keyword>
<dbReference type="Gene3D" id="1.10.3720.10">
    <property type="entry name" value="MetI-like"/>
    <property type="match status" value="2"/>
</dbReference>
<keyword evidence="7 9" id="KW-1133">Transmembrane helix</keyword>
<feature type="transmembrane region" description="Helical" evidence="9">
    <location>
        <begin position="26"/>
        <end position="44"/>
    </location>
</feature>
<dbReference type="GO" id="GO:0006865">
    <property type="term" value="P:amino acid transport"/>
    <property type="evidence" value="ECO:0007669"/>
    <property type="project" value="UniProtKB-KW"/>
</dbReference>
<dbReference type="InterPro" id="IPR043429">
    <property type="entry name" value="ArtM/GltK/GlnP/TcyL/YhdX-like"/>
</dbReference>
<dbReference type="AlphaFoldDB" id="A0A8J3DMS2"/>
<evidence type="ECO:0000256" key="1">
    <source>
        <dbReference type="ARBA" id="ARBA00004429"/>
    </source>
</evidence>
<evidence type="ECO:0000256" key="3">
    <source>
        <dbReference type="ARBA" id="ARBA00022448"/>
    </source>
</evidence>
<organism evidence="11 12">
    <name type="scientific">Limoniibacter endophyticus</name>
    <dbReference type="NCBI Taxonomy" id="1565040"/>
    <lineage>
        <taxon>Bacteria</taxon>
        <taxon>Pseudomonadati</taxon>
        <taxon>Pseudomonadota</taxon>
        <taxon>Alphaproteobacteria</taxon>
        <taxon>Hyphomicrobiales</taxon>
        <taxon>Bartonellaceae</taxon>
        <taxon>Limoniibacter</taxon>
    </lineage>
</organism>
<evidence type="ECO:0000256" key="9">
    <source>
        <dbReference type="RuleBase" id="RU363032"/>
    </source>
</evidence>
<feature type="transmembrane region" description="Helical" evidence="9">
    <location>
        <begin position="138"/>
        <end position="158"/>
    </location>
</feature>
<evidence type="ECO:0000256" key="4">
    <source>
        <dbReference type="ARBA" id="ARBA00022475"/>
    </source>
</evidence>
<evidence type="ECO:0000256" key="5">
    <source>
        <dbReference type="ARBA" id="ARBA00022692"/>
    </source>
</evidence>
<comment type="caution">
    <text evidence="11">The sequence shown here is derived from an EMBL/GenBank/DDBJ whole genome shotgun (WGS) entry which is preliminary data.</text>
</comment>
<protein>
    <submittedName>
        <fullName evidence="11">Amino acid ABC transporter permease</fullName>
    </submittedName>
</protein>
<dbReference type="PROSITE" id="PS50928">
    <property type="entry name" value="ABC_TM1"/>
    <property type="match status" value="1"/>
</dbReference>
<name>A0A8J3DMS2_9HYPH</name>
<keyword evidence="4" id="KW-1003">Cell membrane</keyword>
<keyword evidence="8 9" id="KW-0472">Membrane</keyword>
<dbReference type="InterPro" id="IPR000515">
    <property type="entry name" value="MetI-like"/>
</dbReference>
<comment type="subcellular location">
    <subcellularLocation>
        <location evidence="1">Cell inner membrane</location>
        <topology evidence="1">Multi-pass membrane protein</topology>
    </subcellularLocation>
    <subcellularLocation>
        <location evidence="9">Cell membrane</location>
        <topology evidence="9">Multi-pass membrane protein</topology>
    </subcellularLocation>
</comment>
<evidence type="ECO:0000256" key="8">
    <source>
        <dbReference type="ARBA" id="ARBA00023136"/>
    </source>
</evidence>
<feature type="transmembrane region" description="Helical" evidence="9">
    <location>
        <begin position="96"/>
        <end position="118"/>
    </location>
</feature>
<dbReference type="PANTHER" id="PTHR30614">
    <property type="entry name" value="MEMBRANE COMPONENT OF AMINO ACID ABC TRANSPORTER"/>
    <property type="match status" value="1"/>
</dbReference>